<keyword evidence="2" id="KW-1185">Reference proteome</keyword>
<evidence type="ECO:0000313" key="1">
    <source>
        <dbReference type="EMBL" id="AFZ22031.1"/>
    </source>
</evidence>
<sequence>MEISRNACVNNTGYRYELNLNAVKEPDLKTVEALIEAAQNLSQVHLCDLWIAFPEYLNPDAAQKLAEFVSGNPANMRVWMSFDESPLPDYPLHPSLQALSSISRSKRTRTLKEDYLLKQRKIKQLRAEASKIHHSIPGFRANDYSYHRSPLPADMPVGDCTPQELWVALMLNSAFNQFDPYQVVSDLYANQELWRGFAMLPDIEVMTSQEYPDLWRKGYLRFLPSLGYRHHCDTLYILATEDEHVFRLVDFGKEWKADDVQVYTGEEAERLVGGLGDTLPVVRYWWD</sequence>
<dbReference type="OrthoDB" id="4552452at2"/>
<dbReference type="EMBL" id="CP003631">
    <property type="protein sequence ID" value="AFZ22031.1"/>
    <property type="molecule type" value="Genomic_DNA"/>
</dbReference>
<name>K9WQF3_9CYAN</name>
<dbReference type="KEGG" id="mic:Mic7113_6451"/>
<dbReference type="Proteomes" id="UP000010471">
    <property type="component" value="Plasmid pMIC7113.01"/>
</dbReference>
<keyword evidence="1" id="KW-0614">Plasmid</keyword>
<protein>
    <submittedName>
        <fullName evidence="1">Uncharacterized protein</fullName>
    </submittedName>
</protein>
<dbReference type="AlphaFoldDB" id="K9WQF3"/>
<proteinExistence type="predicted"/>
<dbReference type="RefSeq" id="WP_015186158.1">
    <property type="nucleotide sequence ID" value="NC_019739.1"/>
</dbReference>
<accession>K9WQF3</accession>
<organism evidence="1 2">
    <name type="scientific">Allocoleopsis franciscana PCC 7113</name>
    <dbReference type="NCBI Taxonomy" id="1173027"/>
    <lineage>
        <taxon>Bacteria</taxon>
        <taxon>Bacillati</taxon>
        <taxon>Cyanobacteriota</taxon>
        <taxon>Cyanophyceae</taxon>
        <taxon>Coleofasciculales</taxon>
        <taxon>Coleofasciculaceae</taxon>
        <taxon>Allocoleopsis</taxon>
        <taxon>Allocoleopsis franciscana</taxon>
    </lineage>
</organism>
<dbReference type="HOGENOM" id="CLU_969136_0_0_3"/>
<evidence type="ECO:0000313" key="2">
    <source>
        <dbReference type="Proteomes" id="UP000010471"/>
    </source>
</evidence>
<geneLocation type="plasmid" evidence="1 2">
    <name>pMIC7113.01</name>
</geneLocation>
<reference evidence="1 2" key="1">
    <citation type="submission" date="2012-06" db="EMBL/GenBank/DDBJ databases">
        <title>Finished plasmid 1 of genome of Microcoleus sp. PCC 7113.</title>
        <authorList>
            <consortium name="US DOE Joint Genome Institute"/>
            <person name="Gugger M."/>
            <person name="Coursin T."/>
            <person name="Rippka R."/>
            <person name="Tandeau De Marsac N."/>
            <person name="Huntemann M."/>
            <person name="Wei C.-L."/>
            <person name="Han J."/>
            <person name="Detter J.C."/>
            <person name="Han C."/>
            <person name="Tapia R."/>
            <person name="Chen A."/>
            <person name="Kyrpides N."/>
            <person name="Mavromatis K."/>
            <person name="Markowitz V."/>
            <person name="Szeto E."/>
            <person name="Ivanova N."/>
            <person name="Pagani I."/>
            <person name="Pati A."/>
            <person name="Goodwin L."/>
            <person name="Nordberg H.P."/>
            <person name="Cantor M.N."/>
            <person name="Hua S.X."/>
            <person name="Woyke T."/>
            <person name="Kerfeld C.A."/>
        </authorList>
    </citation>
    <scope>NUCLEOTIDE SEQUENCE [LARGE SCALE GENOMIC DNA]</scope>
    <source>
        <strain evidence="1 2">PCC 7113</strain>
        <plasmid evidence="1 2">pMIC7113.01</plasmid>
    </source>
</reference>
<gene>
    <name evidence="1" type="ORF">Mic7113_6451</name>
</gene>